<dbReference type="RefSeq" id="WP_006182257.1">
    <property type="nucleotide sequence ID" value="NC_019962.1"/>
</dbReference>
<dbReference type="Proteomes" id="UP000010843">
    <property type="component" value="Chromosome"/>
</dbReference>
<dbReference type="eggNOG" id="arCOG04442">
    <property type="taxonomic scope" value="Archaea"/>
</dbReference>
<proteinExistence type="predicted"/>
<reference evidence="2 4" key="3">
    <citation type="journal article" date="2014" name="PLoS Genet.">
        <title>Phylogenetically driven sequencing of extremely halophilic archaea reveals strategies for static and dynamic osmo-response.</title>
        <authorList>
            <person name="Becker E.A."/>
            <person name="Seitzer P.M."/>
            <person name="Tritt A."/>
            <person name="Larsen D."/>
            <person name="Krusor M."/>
            <person name="Yao A.I."/>
            <person name="Wu D."/>
            <person name="Madern D."/>
            <person name="Eisen J.A."/>
            <person name="Darling A.E."/>
            <person name="Facciotti M.T."/>
        </authorList>
    </citation>
    <scope>NUCLEOTIDE SEQUENCE [LARGE SCALE GENOMIC DNA]</scope>
    <source>
        <strain evidence="2 4">DSM 15624</strain>
    </source>
</reference>
<name>L0JLG4_NATP1</name>
<dbReference type="PATRIC" id="fig|797303.5.peg.2926"/>
<protein>
    <submittedName>
        <fullName evidence="1">Uncharacterized protein</fullName>
    </submittedName>
</protein>
<evidence type="ECO:0000313" key="4">
    <source>
        <dbReference type="Proteomes" id="UP000011593"/>
    </source>
</evidence>
<gene>
    <name evidence="1" type="ordered locus">Natpe_1807</name>
    <name evidence="2" type="ORF">C488_14497</name>
</gene>
<accession>L0JLG4</accession>
<evidence type="ECO:0000313" key="3">
    <source>
        <dbReference type="Proteomes" id="UP000010843"/>
    </source>
</evidence>
<keyword evidence="4" id="KW-1185">Reference proteome</keyword>
<dbReference type="EMBL" id="CP003372">
    <property type="protein sequence ID" value="AGB31688.1"/>
    <property type="molecule type" value="Genomic_DNA"/>
</dbReference>
<dbReference type="EMBL" id="AOIE01000086">
    <property type="protein sequence ID" value="ELY72898.1"/>
    <property type="molecule type" value="Genomic_DNA"/>
</dbReference>
<organism evidence="1 3">
    <name type="scientific">Natrinema pellirubrum (strain DSM 15624 / CIP 106293 / JCM 10476 / NCIMB 786 / 157)</name>
    <dbReference type="NCBI Taxonomy" id="797303"/>
    <lineage>
        <taxon>Archaea</taxon>
        <taxon>Methanobacteriati</taxon>
        <taxon>Methanobacteriota</taxon>
        <taxon>Stenosarchaea group</taxon>
        <taxon>Halobacteria</taxon>
        <taxon>Halobacteriales</taxon>
        <taxon>Natrialbaceae</taxon>
        <taxon>Natrinema</taxon>
    </lineage>
</organism>
<dbReference type="AlphaFoldDB" id="L0JLG4"/>
<reference evidence="3" key="2">
    <citation type="submission" date="2012-02" db="EMBL/GenBank/DDBJ databases">
        <title>Complete sequence of chromosome of Natrinema pellirubrum DSM 15624.</title>
        <authorList>
            <person name="Lucas S."/>
            <person name="Han J."/>
            <person name="Lapidus A."/>
            <person name="Cheng J.-F."/>
            <person name="Goodwin L."/>
            <person name="Pitluck S."/>
            <person name="Peters L."/>
            <person name="Teshima H."/>
            <person name="Detter J.C."/>
            <person name="Han C."/>
            <person name="Tapia R."/>
            <person name="Land M."/>
            <person name="Hauser L."/>
            <person name="Kyrpides N."/>
            <person name="Ivanova N."/>
            <person name="Pagani I."/>
            <person name="Sproer C."/>
            <person name="Anderson I."/>
            <person name="Woyke T."/>
        </authorList>
    </citation>
    <scope>NUCLEOTIDE SEQUENCE [LARGE SCALE GENOMIC DNA]</scope>
    <source>
        <strain evidence="3">DSM 15624 / JCM 10476 / NCIMB 786</strain>
    </source>
</reference>
<evidence type="ECO:0000313" key="1">
    <source>
        <dbReference type="EMBL" id="AGB31688.1"/>
    </source>
</evidence>
<dbReference type="GeneID" id="71765640"/>
<dbReference type="HOGENOM" id="CLU_2165337_0_0_2"/>
<dbReference type="KEGG" id="npe:Natpe_1807"/>
<reference evidence="1" key="1">
    <citation type="submission" date="2012-02" db="EMBL/GenBank/DDBJ databases">
        <title>Complete sequence of chromosome of Natrinema pellirubrum DSM 15624.</title>
        <authorList>
            <consortium name="US DOE Joint Genome Institute"/>
            <person name="Lucas S."/>
            <person name="Han J."/>
            <person name="Lapidus A."/>
            <person name="Cheng J.-F."/>
            <person name="Goodwin L."/>
            <person name="Pitluck S."/>
            <person name="Peters L."/>
            <person name="Teshima H."/>
            <person name="Detter J.C."/>
            <person name="Han C."/>
            <person name="Tapia R."/>
            <person name="Land M."/>
            <person name="Hauser L."/>
            <person name="Kyrpides N."/>
            <person name="Ivanova N."/>
            <person name="Pagani I."/>
            <person name="Sproer C."/>
            <person name="Anderson I."/>
            <person name="Woyke T."/>
        </authorList>
    </citation>
    <scope>NUCLEOTIDE SEQUENCE</scope>
    <source>
        <strain evidence="1">DSM 15624</strain>
    </source>
</reference>
<evidence type="ECO:0000313" key="2">
    <source>
        <dbReference type="EMBL" id="ELY72898.1"/>
    </source>
</evidence>
<sequence length="110" mass="12502">MYIQRSDTSKNAAASHKATVRQFLRAHDEVASKDKFRVGTDVPAWYIDQIASTNTFYTSLNHNGQYVASKHVVGHRATHDGFWRLEVDDGVAVFHRKETTKATLKHLAFQ</sequence>
<dbReference type="Proteomes" id="UP000011593">
    <property type="component" value="Unassembled WGS sequence"/>
</dbReference>